<dbReference type="Proteomes" id="UP000019384">
    <property type="component" value="Unassembled WGS sequence"/>
</dbReference>
<evidence type="ECO:0000313" key="10">
    <source>
        <dbReference type="EMBL" id="CDK25858.1"/>
    </source>
</evidence>
<dbReference type="AlphaFoldDB" id="W6MIU3"/>
<keyword evidence="6" id="KW-0539">Nucleus</keyword>
<dbReference type="GO" id="GO:0000981">
    <property type="term" value="F:DNA-binding transcription factor activity, RNA polymerase II-specific"/>
    <property type="evidence" value="ECO:0007669"/>
    <property type="project" value="InterPro"/>
</dbReference>
<dbReference type="CDD" id="cd12148">
    <property type="entry name" value="fungal_TF_MHR"/>
    <property type="match status" value="1"/>
</dbReference>
<evidence type="ECO:0000256" key="2">
    <source>
        <dbReference type="ARBA" id="ARBA00022723"/>
    </source>
</evidence>
<dbReference type="OrthoDB" id="1405595at2759"/>
<dbReference type="GO" id="GO:0006351">
    <property type="term" value="P:DNA-templated transcription"/>
    <property type="evidence" value="ECO:0007669"/>
    <property type="project" value="InterPro"/>
</dbReference>
<evidence type="ECO:0000256" key="8">
    <source>
        <dbReference type="SAM" id="MobiDB-lite"/>
    </source>
</evidence>
<dbReference type="Pfam" id="PF04082">
    <property type="entry name" value="Fungal_trans"/>
    <property type="match status" value="1"/>
</dbReference>
<keyword evidence="11" id="KW-1185">Reference proteome</keyword>
<evidence type="ECO:0000256" key="1">
    <source>
        <dbReference type="ARBA" id="ARBA00004123"/>
    </source>
</evidence>
<dbReference type="PANTHER" id="PTHR40626:SF11">
    <property type="entry name" value="ZINC FINGER PROTEIN YPR022C"/>
    <property type="match status" value="1"/>
</dbReference>
<dbReference type="PROSITE" id="PS50157">
    <property type="entry name" value="ZINC_FINGER_C2H2_2"/>
    <property type="match status" value="2"/>
</dbReference>
<evidence type="ECO:0000313" key="11">
    <source>
        <dbReference type="Proteomes" id="UP000019384"/>
    </source>
</evidence>
<dbReference type="GeneID" id="34519257"/>
<name>W6MIU3_9ASCO</name>
<evidence type="ECO:0000256" key="5">
    <source>
        <dbReference type="ARBA" id="ARBA00022833"/>
    </source>
</evidence>
<dbReference type="Gene3D" id="3.30.160.60">
    <property type="entry name" value="Classic Zinc Finger"/>
    <property type="match status" value="1"/>
</dbReference>
<evidence type="ECO:0000256" key="7">
    <source>
        <dbReference type="PROSITE-ProRule" id="PRU00042"/>
    </source>
</evidence>
<dbReference type="GO" id="GO:0005634">
    <property type="term" value="C:nucleus"/>
    <property type="evidence" value="ECO:0007669"/>
    <property type="project" value="UniProtKB-SubCell"/>
</dbReference>
<evidence type="ECO:0000256" key="6">
    <source>
        <dbReference type="ARBA" id="ARBA00023242"/>
    </source>
</evidence>
<keyword evidence="3" id="KW-0677">Repeat</keyword>
<keyword evidence="4 7" id="KW-0863">Zinc-finger</keyword>
<evidence type="ECO:0000256" key="3">
    <source>
        <dbReference type="ARBA" id="ARBA00022737"/>
    </source>
</evidence>
<reference evidence="10" key="2">
    <citation type="submission" date="2014-02" db="EMBL/GenBank/DDBJ databases">
        <title>Complete DNA sequence of /Kuraishia capsulata/ illustrates novel genomic features among budding yeasts (/Saccharomycotina/).</title>
        <authorList>
            <person name="Morales L."/>
            <person name="Noel B."/>
            <person name="Porcel B."/>
            <person name="Marcet-Houben M."/>
            <person name="Hullo M-F."/>
            <person name="Sacerdot C."/>
            <person name="Tekaia F."/>
            <person name="Leh-Louis V."/>
            <person name="Despons L."/>
            <person name="Khanna V."/>
            <person name="Aury J-M."/>
            <person name="Barbe V."/>
            <person name="Couloux A."/>
            <person name="Labadie K."/>
            <person name="Pelletier E."/>
            <person name="Souciet J-L."/>
            <person name="Boekhout T."/>
            <person name="Gabaldon T."/>
            <person name="Wincker P."/>
            <person name="Dujon B."/>
        </authorList>
    </citation>
    <scope>NUCLEOTIDE SEQUENCE</scope>
    <source>
        <strain evidence="10">CBS 1993</strain>
    </source>
</reference>
<feature type="compositionally biased region" description="Polar residues" evidence="8">
    <location>
        <begin position="148"/>
        <end position="165"/>
    </location>
</feature>
<gene>
    <name evidence="10" type="ORF">KUCA_T00001829001</name>
</gene>
<protein>
    <recommendedName>
        <fullName evidence="9">C2H2-type domain-containing protein</fullName>
    </recommendedName>
</protein>
<dbReference type="InterPro" id="IPR051059">
    <property type="entry name" value="VerF-like"/>
</dbReference>
<reference evidence="10" key="1">
    <citation type="submission" date="2013-12" db="EMBL/GenBank/DDBJ databases">
        <authorList>
            <person name="Genoscope - CEA"/>
        </authorList>
    </citation>
    <scope>NUCLEOTIDE SEQUENCE</scope>
    <source>
        <strain evidence="10">CBS 1993</strain>
    </source>
</reference>
<accession>W6MIU3</accession>
<feature type="region of interest" description="Disordered" evidence="8">
    <location>
        <begin position="148"/>
        <end position="169"/>
    </location>
</feature>
<proteinExistence type="predicted"/>
<dbReference type="GO" id="GO:0000978">
    <property type="term" value="F:RNA polymerase II cis-regulatory region sequence-specific DNA binding"/>
    <property type="evidence" value="ECO:0007669"/>
    <property type="project" value="InterPro"/>
</dbReference>
<feature type="domain" description="C2H2-type" evidence="9">
    <location>
        <begin position="13"/>
        <end position="42"/>
    </location>
</feature>
<evidence type="ECO:0000259" key="9">
    <source>
        <dbReference type="PROSITE" id="PS50157"/>
    </source>
</evidence>
<dbReference type="EMBL" id="HG793126">
    <property type="protein sequence ID" value="CDK25858.1"/>
    <property type="molecule type" value="Genomic_DNA"/>
</dbReference>
<dbReference type="HOGENOM" id="CLU_014675_0_0_1"/>
<dbReference type="RefSeq" id="XP_022457869.1">
    <property type="nucleotide sequence ID" value="XM_022604049.1"/>
</dbReference>
<organism evidence="10 11">
    <name type="scientific">Kuraishia capsulata CBS 1993</name>
    <dbReference type="NCBI Taxonomy" id="1382522"/>
    <lineage>
        <taxon>Eukaryota</taxon>
        <taxon>Fungi</taxon>
        <taxon>Dikarya</taxon>
        <taxon>Ascomycota</taxon>
        <taxon>Saccharomycotina</taxon>
        <taxon>Pichiomycetes</taxon>
        <taxon>Pichiales</taxon>
        <taxon>Pichiaceae</taxon>
        <taxon>Kuraishia</taxon>
    </lineage>
</organism>
<keyword evidence="2" id="KW-0479">Metal-binding</keyword>
<dbReference type="STRING" id="1382522.W6MIU3"/>
<dbReference type="GO" id="GO:0000785">
    <property type="term" value="C:chromatin"/>
    <property type="evidence" value="ECO:0007669"/>
    <property type="project" value="TreeGrafter"/>
</dbReference>
<dbReference type="SUPFAM" id="SSF57667">
    <property type="entry name" value="beta-beta-alpha zinc fingers"/>
    <property type="match status" value="1"/>
</dbReference>
<dbReference type="PROSITE" id="PS00028">
    <property type="entry name" value="ZINC_FINGER_C2H2_1"/>
    <property type="match status" value="2"/>
</dbReference>
<feature type="domain" description="C2H2-type" evidence="9">
    <location>
        <begin position="43"/>
        <end position="72"/>
    </location>
</feature>
<dbReference type="PANTHER" id="PTHR40626">
    <property type="entry name" value="MIP31509P"/>
    <property type="match status" value="1"/>
</dbReference>
<comment type="subcellular location">
    <subcellularLocation>
        <location evidence="1">Nucleus</location>
    </subcellularLocation>
</comment>
<keyword evidence="5" id="KW-0862">Zinc</keyword>
<dbReference type="InterPro" id="IPR007219">
    <property type="entry name" value="XnlR_reg_dom"/>
</dbReference>
<dbReference type="GO" id="GO:0008270">
    <property type="term" value="F:zinc ion binding"/>
    <property type="evidence" value="ECO:0007669"/>
    <property type="project" value="UniProtKB-KW"/>
</dbReference>
<dbReference type="SMART" id="SM00355">
    <property type="entry name" value="ZnF_C2H2"/>
    <property type="match status" value="2"/>
</dbReference>
<dbReference type="InterPro" id="IPR036236">
    <property type="entry name" value="Znf_C2H2_sf"/>
</dbReference>
<evidence type="ECO:0000256" key="4">
    <source>
        <dbReference type="ARBA" id="ARBA00022771"/>
    </source>
</evidence>
<sequence>MAPTTVFQEERRFLCPHGGCNKAFSRRDYLQRHSANHSDVKPFQCHCCSTRYARKDILEKHQRTRAHIRRTELQTSQTPPKSSETLPIPIETTIVNQIAEEPVPVFAETLPLPQQPHPQPLFDRPESGFASEFFDNYEWLFGSDPSGTSIQAQYDSPTDSTPSSLRSDRSDLTHTALGLDPVTLAGLRRFINIECFDDVSDESANEYFGLFWSRFGSVYPIVHHGTFEPHSADPFLLANMLTIGMMYAGTAAEKDCGIAVQKKLRRLQLAEIDDTVEIRFSLLQSFLLTAFFALYLGDCDQSKVGQLFHGTNVSLVRFSGSFQQLVEPKLQPPLTVSPEEARLQWYRYIDYESRKRTAFFAYFYDAQNAAVTRTQPSLSAFEIHLELPCTDAVWNAESPVRFYQEYERQPHDLRSRVKFTTMHRRPSREHLERTITLGGSSDSIPAEGKWPNFLFSLRRLMQPYRHHQKEYPMNCFSQFSRFIFLHGIIGICLDLRWRGLFDLGIVSQRRMVEFSERLETAFFNWRDYFDRQIMITNNQGHLRDYETDKFLLNDYGVSHIFWANLTALQLGLLLLHADNDLITKHAELFALRGATNSSQLAQRVAGWARSRDGVAASADACQVLRTVLNNEPIIETIAHVPFVLVFATLCAWTFEFYRDDFGPLANNGSVSMRPYHSDKGLLEYACRESALKYVSEVEAVDETDSQPFWRRRQRALGLVAYSLTMLRRFTHRNMELEIGLLEGILTRYG</sequence>
<dbReference type="InterPro" id="IPR013087">
    <property type="entry name" value="Znf_C2H2_type"/>
</dbReference>